<feature type="transmembrane region" description="Helical" evidence="6">
    <location>
        <begin position="399"/>
        <end position="421"/>
    </location>
</feature>
<keyword evidence="5 6" id="KW-0472">Membrane</keyword>
<evidence type="ECO:0000256" key="1">
    <source>
        <dbReference type="ARBA" id="ARBA00004651"/>
    </source>
</evidence>
<evidence type="ECO:0000256" key="4">
    <source>
        <dbReference type="ARBA" id="ARBA00022989"/>
    </source>
</evidence>
<dbReference type="EMBL" id="PHNF01000001">
    <property type="protein sequence ID" value="PPE06509.1"/>
    <property type="molecule type" value="Genomic_DNA"/>
</dbReference>
<keyword evidence="8" id="KW-1185">Reference proteome</keyword>
<feature type="transmembrane region" description="Helical" evidence="6">
    <location>
        <begin position="433"/>
        <end position="452"/>
    </location>
</feature>
<dbReference type="Gene3D" id="1.20.1740.10">
    <property type="entry name" value="Amino acid/polyamine transporter I"/>
    <property type="match status" value="1"/>
</dbReference>
<sequence>MTLKNKKNSKSDHKISIRNGVWMLFSYVAGITFIMHFGVFNGERSENGHEIRLGYHIVWIMAFISITIFITAWAFIRLIRSHPSTTGGGAQYTRTAFGKQMSILYSVFSIAVISLLFVSMIVTLRTTLSVDNWLYENVFGDWTNFILDFGGLIFALIAGITSYWGVKRFKKVSTLLSYASWTITGLITIIAFILIFGGRTDVDGSGKKIEPIVSEFKFSSFQYAFIVFFFSYGGFETFISTGKAIKNRRKNLPIIIMISLIMTTLFFMLFSALFLFTLVGTFTDTPNLEIFKRLDILFKTKQHYFFGFGVTIIIIYMLFNRFNSLTQMSYYGSNSVDSLVQQNFLPSKIGLTNANNVSTKGLLISLGLSSFLSVFFLLIPDLIQGFTGSQSAFNFDSVAGTVGFTYISMYSIVILCAVILTFKKKIKSKWWELTLWIGTIAFLILMLAYQFYNLFDQMIPRKEQETFEYLQSLIGSLIQTIFYFSMIGVSIIIRFVVHPKLEKKLTELEKNKLEEFILNHYYASDNVDEKRLKDEQNKGVKNHEK</sequence>
<dbReference type="Proteomes" id="UP000239785">
    <property type="component" value="Unassembled WGS sequence"/>
</dbReference>
<feature type="transmembrane region" description="Helical" evidence="6">
    <location>
        <begin position="178"/>
        <end position="198"/>
    </location>
</feature>
<gene>
    <name evidence="7" type="ORF">MCORR_v1c01370</name>
</gene>
<name>A0A2S5RGP8_9MOLU</name>
<keyword evidence="4 6" id="KW-1133">Transmembrane helix</keyword>
<protein>
    <recommendedName>
        <fullName evidence="9">Amino acid permease</fullName>
    </recommendedName>
</protein>
<organism evidence="7 8">
    <name type="scientific">Mesoplasma corruscae</name>
    <dbReference type="NCBI Taxonomy" id="216874"/>
    <lineage>
        <taxon>Bacteria</taxon>
        <taxon>Bacillati</taxon>
        <taxon>Mycoplasmatota</taxon>
        <taxon>Mollicutes</taxon>
        <taxon>Entomoplasmatales</taxon>
        <taxon>Entomoplasmataceae</taxon>
        <taxon>Mesoplasma</taxon>
    </lineage>
</organism>
<feature type="transmembrane region" description="Helical" evidence="6">
    <location>
        <begin position="472"/>
        <end position="497"/>
    </location>
</feature>
<evidence type="ECO:0008006" key="9">
    <source>
        <dbReference type="Google" id="ProtNLM"/>
    </source>
</evidence>
<feature type="transmembrane region" description="Helical" evidence="6">
    <location>
        <begin position="103"/>
        <end position="125"/>
    </location>
</feature>
<evidence type="ECO:0000256" key="2">
    <source>
        <dbReference type="ARBA" id="ARBA00022475"/>
    </source>
</evidence>
<dbReference type="PANTHER" id="PTHR42770">
    <property type="entry name" value="AMINO ACID TRANSPORTER-RELATED"/>
    <property type="match status" value="1"/>
</dbReference>
<dbReference type="GO" id="GO:0022857">
    <property type="term" value="F:transmembrane transporter activity"/>
    <property type="evidence" value="ECO:0007669"/>
    <property type="project" value="InterPro"/>
</dbReference>
<feature type="transmembrane region" description="Helical" evidence="6">
    <location>
        <begin position="251"/>
        <end position="282"/>
    </location>
</feature>
<dbReference type="AlphaFoldDB" id="A0A2S5RGP8"/>
<accession>A0A2S5RGP8</accession>
<feature type="transmembrane region" description="Helical" evidence="6">
    <location>
        <begin position="361"/>
        <end position="379"/>
    </location>
</feature>
<dbReference type="OrthoDB" id="401072at2"/>
<feature type="transmembrane region" description="Helical" evidence="6">
    <location>
        <begin position="218"/>
        <end position="239"/>
    </location>
</feature>
<dbReference type="PIRSF" id="PIRSF006060">
    <property type="entry name" value="AA_transporter"/>
    <property type="match status" value="1"/>
</dbReference>
<dbReference type="PANTHER" id="PTHR42770:SF7">
    <property type="entry name" value="MEMBRANE PROTEIN"/>
    <property type="match status" value="1"/>
</dbReference>
<reference evidence="7 8" key="1">
    <citation type="submission" date="2017-11" db="EMBL/GenBank/DDBJ databases">
        <title>Genome sequence of Mesoplasma corruscae ELCA-2 (ATCC 49579).</title>
        <authorList>
            <person name="Lo W.-S."/>
            <person name="Kuo C.-H."/>
        </authorList>
    </citation>
    <scope>NUCLEOTIDE SEQUENCE [LARGE SCALE GENOMIC DNA]</scope>
    <source>
        <strain evidence="7 8">ELCA-2</strain>
    </source>
</reference>
<dbReference type="InterPro" id="IPR050367">
    <property type="entry name" value="APC_superfamily"/>
</dbReference>
<comment type="caution">
    <text evidence="7">The sequence shown here is derived from an EMBL/GenBank/DDBJ whole genome shotgun (WGS) entry which is preliminary data.</text>
</comment>
<dbReference type="RefSeq" id="WP_104207722.1">
    <property type="nucleotide sequence ID" value="NZ_PHNF01000001.1"/>
</dbReference>
<evidence type="ECO:0000256" key="3">
    <source>
        <dbReference type="ARBA" id="ARBA00022692"/>
    </source>
</evidence>
<keyword evidence="3 6" id="KW-0812">Transmembrane</keyword>
<feature type="transmembrane region" description="Helical" evidence="6">
    <location>
        <begin position="145"/>
        <end position="166"/>
    </location>
</feature>
<dbReference type="Pfam" id="PF13520">
    <property type="entry name" value="AA_permease_2"/>
    <property type="match status" value="1"/>
</dbReference>
<feature type="transmembrane region" description="Helical" evidence="6">
    <location>
        <begin position="53"/>
        <end position="76"/>
    </location>
</feature>
<evidence type="ECO:0000313" key="8">
    <source>
        <dbReference type="Proteomes" id="UP000239785"/>
    </source>
</evidence>
<feature type="transmembrane region" description="Helical" evidence="6">
    <location>
        <begin position="302"/>
        <end position="319"/>
    </location>
</feature>
<feature type="transmembrane region" description="Helical" evidence="6">
    <location>
        <begin position="21"/>
        <end position="41"/>
    </location>
</feature>
<proteinExistence type="predicted"/>
<keyword evidence="2" id="KW-1003">Cell membrane</keyword>
<evidence type="ECO:0000256" key="6">
    <source>
        <dbReference type="SAM" id="Phobius"/>
    </source>
</evidence>
<comment type="subcellular location">
    <subcellularLocation>
        <location evidence="1">Cell membrane</location>
        <topology evidence="1">Multi-pass membrane protein</topology>
    </subcellularLocation>
</comment>
<evidence type="ECO:0000313" key="7">
    <source>
        <dbReference type="EMBL" id="PPE06509.1"/>
    </source>
</evidence>
<evidence type="ECO:0000256" key="5">
    <source>
        <dbReference type="ARBA" id="ARBA00023136"/>
    </source>
</evidence>
<dbReference type="GO" id="GO:0005886">
    <property type="term" value="C:plasma membrane"/>
    <property type="evidence" value="ECO:0007669"/>
    <property type="project" value="UniProtKB-SubCell"/>
</dbReference>
<dbReference type="InterPro" id="IPR002293">
    <property type="entry name" value="AA/rel_permease1"/>
</dbReference>